<evidence type="ECO:0000313" key="3">
    <source>
        <dbReference type="EnsemblPlants" id="cds.evm.model.08.146"/>
    </source>
</evidence>
<dbReference type="Proteomes" id="UP000596661">
    <property type="component" value="Chromosome 8"/>
</dbReference>
<dbReference type="Pfam" id="PF22936">
    <property type="entry name" value="Pol_BBD"/>
    <property type="match status" value="1"/>
</dbReference>
<sequence length="356" mass="38757">MESSTSNPLASMAPAAPPPSPIQWNPFANSLSSSLTIKLNRINYLSWKSQVVPTVTGHGLDQILFSNITPPPNLITGAPNLEYLQWKKKDHLLLSWLRSSMSELILACVATFATSFSKRTLSIAEYVEKAKATANALAIAGFLVTTQDLVLQLFNGLGQEFDPVVSGITSRGDHLSFEEVQALLLSHETRLEHHNSVTDSSLKMQANLSMNQSRNGGNHGSGASTRTENNEIGRGNGQYFGRGTGSKLLCQVCLRFGHTTAVCHYQFDKKFVTPKGATNHISYGTTNLDTATPYHGTETLAIGNRKKLLISHIGQSSIPYIDSSPLHLNNILHVPSIKKNLVSVSQLTTDNNVYIS</sequence>
<keyword evidence="4" id="KW-1185">Reference proteome</keyword>
<reference evidence="3" key="1">
    <citation type="submission" date="2018-11" db="EMBL/GenBank/DDBJ databases">
        <authorList>
            <person name="Grassa J C."/>
        </authorList>
    </citation>
    <scope>NUCLEOTIDE SEQUENCE [LARGE SCALE GENOMIC DNA]</scope>
</reference>
<feature type="compositionally biased region" description="Polar residues" evidence="1">
    <location>
        <begin position="210"/>
        <end position="227"/>
    </location>
</feature>
<feature type="region of interest" description="Disordered" evidence="1">
    <location>
        <begin position="210"/>
        <end position="236"/>
    </location>
</feature>
<organism evidence="3 4">
    <name type="scientific">Cannabis sativa</name>
    <name type="common">Hemp</name>
    <name type="synonym">Marijuana</name>
    <dbReference type="NCBI Taxonomy" id="3483"/>
    <lineage>
        <taxon>Eukaryota</taxon>
        <taxon>Viridiplantae</taxon>
        <taxon>Streptophyta</taxon>
        <taxon>Embryophyta</taxon>
        <taxon>Tracheophyta</taxon>
        <taxon>Spermatophyta</taxon>
        <taxon>Magnoliopsida</taxon>
        <taxon>eudicotyledons</taxon>
        <taxon>Gunneridae</taxon>
        <taxon>Pentapetalae</taxon>
        <taxon>rosids</taxon>
        <taxon>fabids</taxon>
        <taxon>Rosales</taxon>
        <taxon>Cannabaceae</taxon>
        <taxon>Cannabis</taxon>
    </lineage>
</organism>
<dbReference type="AlphaFoldDB" id="A0A803Q8R6"/>
<dbReference type="PANTHER" id="PTHR47481">
    <property type="match status" value="1"/>
</dbReference>
<reference evidence="3" key="2">
    <citation type="submission" date="2021-03" db="UniProtKB">
        <authorList>
            <consortium name="EnsemblPlants"/>
        </authorList>
    </citation>
    <scope>IDENTIFICATION</scope>
</reference>
<name>A0A803Q8R6_CANSA</name>
<evidence type="ECO:0000256" key="1">
    <source>
        <dbReference type="SAM" id="MobiDB-lite"/>
    </source>
</evidence>
<dbReference type="PANTHER" id="PTHR47481:SF31">
    <property type="entry name" value="OS01G0873500 PROTEIN"/>
    <property type="match status" value="1"/>
</dbReference>
<protein>
    <recommendedName>
        <fullName evidence="2">Retrovirus-related Pol polyprotein from transposon TNT 1-94-like beta-barrel domain-containing protein</fullName>
    </recommendedName>
</protein>
<dbReference type="InterPro" id="IPR054722">
    <property type="entry name" value="PolX-like_BBD"/>
</dbReference>
<dbReference type="Gramene" id="evm.model.08.146">
    <property type="protein sequence ID" value="cds.evm.model.08.146"/>
    <property type="gene ID" value="evm.TU.08.146"/>
</dbReference>
<evidence type="ECO:0000313" key="4">
    <source>
        <dbReference type="Proteomes" id="UP000596661"/>
    </source>
</evidence>
<proteinExistence type="predicted"/>
<dbReference type="Pfam" id="PF14223">
    <property type="entry name" value="Retrotran_gag_2"/>
    <property type="match status" value="1"/>
</dbReference>
<evidence type="ECO:0000259" key="2">
    <source>
        <dbReference type="Pfam" id="PF22936"/>
    </source>
</evidence>
<accession>A0A803Q8R6</accession>
<dbReference type="EMBL" id="UZAU01000679">
    <property type="status" value="NOT_ANNOTATED_CDS"/>
    <property type="molecule type" value="Genomic_DNA"/>
</dbReference>
<feature type="domain" description="Retrovirus-related Pol polyprotein from transposon TNT 1-94-like beta-barrel" evidence="2">
    <location>
        <begin position="275"/>
        <end position="349"/>
    </location>
</feature>
<dbReference type="EnsemblPlants" id="evm.model.08.146">
    <property type="protein sequence ID" value="cds.evm.model.08.146"/>
    <property type="gene ID" value="evm.TU.08.146"/>
</dbReference>